<evidence type="ECO:0000313" key="2">
    <source>
        <dbReference type="EMBL" id="RVW88774.1"/>
    </source>
</evidence>
<dbReference type="AlphaFoldDB" id="A0A438HWC9"/>
<evidence type="ECO:0000313" key="3">
    <source>
        <dbReference type="Proteomes" id="UP000288805"/>
    </source>
</evidence>
<reference evidence="2 3" key="1">
    <citation type="journal article" date="2018" name="PLoS Genet.">
        <title>Population sequencing reveals clonal diversity and ancestral inbreeding in the grapevine cultivar Chardonnay.</title>
        <authorList>
            <person name="Roach M.J."/>
            <person name="Johnson D.L."/>
            <person name="Bohlmann J."/>
            <person name="van Vuuren H.J."/>
            <person name="Jones S.J."/>
            <person name="Pretorius I.S."/>
            <person name="Schmidt S.A."/>
            <person name="Borneman A.R."/>
        </authorList>
    </citation>
    <scope>NUCLEOTIDE SEQUENCE [LARGE SCALE GENOMIC DNA]</scope>
    <source>
        <strain evidence="3">cv. Chardonnay</strain>
        <tissue evidence="2">Leaf</tissue>
    </source>
</reference>
<sequence length="90" mass="10485">MEWEEIMGYQNDQEQVIKTLYGVPIEGSHNTPKKGAGNSMVSPQILKILLRQQRTIKEGKDRHIRPQHYQEARENSLKNDPSSIEKRLRS</sequence>
<proteinExistence type="predicted"/>
<accession>A0A438HWC9</accession>
<feature type="region of interest" description="Disordered" evidence="1">
    <location>
        <begin position="57"/>
        <end position="90"/>
    </location>
</feature>
<dbReference type="EMBL" id="QGNW01000170">
    <property type="protein sequence ID" value="RVW88774.1"/>
    <property type="molecule type" value="Genomic_DNA"/>
</dbReference>
<feature type="compositionally biased region" description="Basic and acidic residues" evidence="1">
    <location>
        <begin position="68"/>
        <end position="90"/>
    </location>
</feature>
<protein>
    <submittedName>
        <fullName evidence="2">Uncharacterized protein</fullName>
    </submittedName>
</protein>
<organism evidence="2 3">
    <name type="scientific">Vitis vinifera</name>
    <name type="common">Grape</name>
    <dbReference type="NCBI Taxonomy" id="29760"/>
    <lineage>
        <taxon>Eukaryota</taxon>
        <taxon>Viridiplantae</taxon>
        <taxon>Streptophyta</taxon>
        <taxon>Embryophyta</taxon>
        <taxon>Tracheophyta</taxon>
        <taxon>Spermatophyta</taxon>
        <taxon>Magnoliopsida</taxon>
        <taxon>eudicotyledons</taxon>
        <taxon>Gunneridae</taxon>
        <taxon>Pentapetalae</taxon>
        <taxon>rosids</taxon>
        <taxon>Vitales</taxon>
        <taxon>Vitaceae</taxon>
        <taxon>Viteae</taxon>
        <taxon>Vitis</taxon>
    </lineage>
</organism>
<dbReference type="Proteomes" id="UP000288805">
    <property type="component" value="Unassembled WGS sequence"/>
</dbReference>
<evidence type="ECO:0000256" key="1">
    <source>
        <dbReference type="SAM" id="MobiDB-lite"/>
    </source>
</evidence>
<name>A0A438HWC9_VITVI</name>
<comment type="caution">
    <text evidence="2">The sequence shown here is derived from an EMBL/GenBank/DDBJ whole genome shotgun (WGS) entry which is preliminary data.</text>
</comment>
<gene>
    <name evidence="2" type="ORF">CK203_034691</name>
</gene>